<evidence type="ECO:0000256" key="6">
    <source>
        <dbReference type="ARBA" id="ARBA00022989"/>
    </source>
</evidence>
<reference evidence="10" key="1">
    <citation type="submission" date="2018-06" db="EMBL/GenBank/DDBJ databases">
        <authorList>
            <person name="Zhirakovskaya E."/>
        </authorList>
    </citation>
    <scope>NUCLEOTIDE SEQUENCE</scope>
</reference>
<feature type="transmembrane region" description="Helical" evidence="8">
    <location>
        <begin position="220"/>
        <end position="243"/>
    </location>
</feature>
<dbReference type="InterPro" id="IPR026392">
    <property type="entry name" value="Exo/Archaeosortase_dom"/>
</dbReference>
<dbReference type="NCBIfam" id="TIGR04178">
    <property type="entry name" value="exo_archaeo"/>
    <property type="match status" value="1"/>
</dbReference>
<evidence type="ECO:0000256" key="5">
    <source>
        <dbReference type="ARBA" id="ARBA00022801"/>
    </source>
</evidence>
<feature type="transmembrane region" description="Helical" evidence="8">
    <location>
        <begin position="57"/>
        <end position="74"/>
    </location>
</feature>
<dbReference type="Pfam" id="PF09721">
    <property type="entry name" value="Exosortase_EpsH"/>
    <property type="match status" value="1"/>
</dbReference>
<evidence type="ECO:0000256" key="8">
    <source>
        <dbReference type="SAM" id="Phobius"/>
    </source>
</evidence>
<evidence type="ECO:0000256" key="7">
    <source>
        <dbReference type="ARBA" id="ARBA00023136"/>
    </source>
</evidence>
<dbReference type="EMBL" id="UOFP01000065">
    <property type="protein sequence ID" value="VAW84724.1"/>
    <property type="molecule type" value="Genomic_DNA"/>
</dbReference>
<keyword evidence="7 8" id="KW-0472">Membrane</keyword>
<evidence type="ECO:0000313" key="10">
    <source>
        <dbReference type="EMBL" id="VAW84724.1"/>
    </source>
</evidence>
<keyword evidence="5" id="KW-0378">Hydrolase</keyword>
<feature type="transmembrane region" description="Helical" evidence="8">
    <location>
        <begin position="194"/>
        <end position="213"/>
    </location>
</feature>
<dbReference type="GO" id="GO:0005886">
    <property type="term" value="C:plasma membrane"/>
    <property type="evidence" value="ECO:0007669"/>
    <property type="project" value="UniProtKB-SubCell"/>
</dbReference>
<dbReference type="NCBIfam" id="TIGR02914">
    <property type="entry name" value="EpsI_fam"/>
    <property type="match status" value="1"/>
</dbReference>
<keyword evidence="3" id="KW-0645">Protease</keyword>
<keyword evidence="4 8" id="KW-0812">Transmembrane</keyword>
<evidence type="ECO:0000256" key="4">
    <source>
        <dbReference type="ARBA" id="ARBA00022692"/>
    </source>
</evidence>
<dbReference type="GO" id="GO:0006508">
    <property type="term" value="P:proteolysis"/>
    <property type="evidence" value="ECO:0007669"/>
    <property type="project" value="UniProtKB-KW"/>
</dbReference>
<dbReference type="InterPro" id="IPR013426">
    <property type="entry name" value="EpsH-like"/>
</dbReference>
<keyword evidence="2" id="KW-1003">Cell membrane</keyword>
<accession>A0A3B0ZTI0</accession>
<feature type="transmembrane region" description="Helical" evidence="8">
    <location>
        <begin position="131"/>
        <end position="153"/>
    </location>
</feature>
<sequence>MGSDSAMENRVVYEQKAWLLSLLSLAILALIQIATFGEDYLRLLTRWSSTTNYDNRYLIFPIIVYLIFEKRKILAAYKPTPSLMVFVVLGGYLIGMAAMDFLDVQLVYQSFLLAFFPLLIWLVLGSKITYIILFPLLLLFALAPVWELAMPILQNGTANATYYFLTTLNVPVLKEGAYLTIPEGVFFIADVCGGYRYVITGLTLSIIHAYWSFETLRQRLIVVFVGVSLAFFANVARVVIVIMSGHLTEMEHYFVHDHIGLGWWVFGVVYFLFFSVSYRFSQRTMVDDLPVATASRTGEHSRWGLRVLATTIGVGGMIILSPSISGFFQYQADDQHYDVSLADAMGSIDGWVGPDEYTGDWMPSYAGADDHVIYVYSDGKVKLNVYVAYYLRQEQGKELVHEDNTLANSIWKPQMSDSVTIGPTSEDPLKIRKAVYAQSGGEFVIFSWYVIGGDSTSNPYLAKLFELKKPFVSNKLSAVVGVLYENGLDDEKFEEGQLMGFLMNLNLNISRNLEQKTRLTIEP</sequence>
<evidence type="ECO:0000259" key="9">
    <source>
        <dbReference type="Pfam" id="PF11984"/>
    </source>
</evidence>
<feature type="transmembrane region" description="Helical" evidence="8">
    <location>
        <begin position="105"/>
        <end position="124"/>
    </location>
</feature>
<dbReference type="GO" id="GO:0008233">
    <property type="term" value="F:peptidase activity"/>
    <property type="evidence" value="ECO:0007669"/>
    <property type="project" value="UniProtKB-KW"/>
</dbReference>
<dbReference type="NCBIfam" id="TIGR02602">
    <property type="entry name" value="8TM_EpsH"/>
    <property type="match status" value="1"/>
</dbReference>
<feature type="transmembrane region" description="Helical" evidence="8">
    <location>
        <begin position="17"/>
        <end position="37"/>
    </location>
</feature>
<gene>
    <name evidence="10" type="ORF">MNBD_GAMMA18-1940</name>
</gene>
<feature type="transmembrane region" description="Helical" evidence="8">
    <location>
        <begin position="305"/>
        <end position="328"/>
    </location>
</feature>
<organism evidence="10">
    <name type="scientific">hydrothermal vent metagenome</name>
    <dbReference type="NCBI Taxonomy" id="652676"/>
    <lineage>
        <taxon>unclassified sequences</taxon>
        <taxon>metagenomes</taxon>
        <taxon>ecological metagenomes</taxon>
    </lineage>
</organism>
<evidence type="ECO:0000256" key="3">
    <source>
        <dbReference type="ARBA" id="ARBA00022670"/>
    </source>
</evidence>
<dbReference type="Pfam" id="PF11984">
    <property type="entry name" value="DUF3485"/>
    <property type="match status" value="1"/>
</dbReference>
<protein>
    <recommendedName>
        <fullName evidence="9">Methanolan biosynthesis EpsI domain-containing protein</fullName>
    </recommendedName>
</protein>
<dbReference type="InterPro" id="IPR019127">
    <property type="entry name" value="Exosortase"/>
</dbReference>
<feature type="domain" description="Methanolan biosynthesis EpsI" evidence="9">
    <location>
        <begin position="327"/>
        <end position="469"/>
    </location>
</feature>
<keyword evidence="6 8" id="KW-1133">Transmembrane helix</keyword>
<comment type="subcellular location">
    <subcellularLocation>
        <location evidence="1">Cell membrane</location>
        <topology evidence="1">Multi-pass membrane protein</topology>
    </subcellularLocation>
</comment>
<feature type="transmembrane region" description="Helical" evidence="8">
    <location>
        <begin position="263"/>
        <end position="280"/>
    </location>
</feature>
<dbReference type="AlphaFoldDB" id="A0A3B0ZTI0"/>
<proteinExistence type="predicted"/>
<dbReference type="InterPro" id="IPR014263">
    <property type="entry name" value="Methanolan_biosynth_EpsI"/>
</dbReference>
<feature type="transmembrane region" description="Helical" evidence="8">
    <location>
        <begin position="81"/>
        <end position="99"/>
    </location>
</feature>
<evidence type="ECO:0000256" key="1">
    <source>
        <dbReference type="ARBA" id="ARBA00004651"/>
    </source>
</evidence>
<evidence type="ECO:0000256" key="2">
    <source>
        <dbReference type="ARBA" id="ARBA00022475"/>
    </source>
</evidence>
<name>A0A3B0ZTI0_9ZZZZ</name>